<comment type="caution">
    <text evidence="1">The sequence shown here is derived from an EMBL/GenBank/DDBJ whole genome shotgun (WGS) entry which is preliminary data.</text>
</comment>
<dbReference type="AlphaFoldDB" id="A0A9J6EEV7"/>
<name>A0A9J6EEV7_RHIMP</name>
<sequence length="199" mass="22689">MDGRNSLSKHATRVSASSEPCRRMSSCEYALHRVRRRPAKKPNDSASPVDLSRSCCRMQRASIQASVWGRCERGIPGGNGGCVVEAMKNTRRAARSRKRPECSRARRKTYKTRDVENRVCSSAPFDRGKHRVLKCFHHDALIHRPIVPQASSRAGLPVCMAAYVRARDVTTRNNRKVSRRRARLARHTWPRLYAGLRKR</sequence>
<reference evidence="1" key="1">
    <citation type="journal article" date="2020" name="Cell">
        <title>Large-Scale Comparative Analyses of Tick Genomes Elucidate Their Genetic Diversity and Vector Capacities.</title>
        <authorList>
            <consortium name="Tick Genome and Microbiome Consortium (TIGMIC)"/>
            <person name="Jia N."/>
            <person name="Wang J."/>
            <person name="Shi W."/>
            <person name="Du L."/>
            <person name="Sun Y."/>
            <person name="Zhan W."/>
            <person name="Jiang J.F."/>
            <person name="Wang Q."/>
            <person name="Zhang B."/>
            <person name="Ji P."/>
            <person name="Bell-Sakyi L."/>
            <person name="Cui X.M."/>
            <person name="Yuan T.T."/>
            <person name="Jiang B.G."/>
            <person name="Yang W.F."/>
            <person name="Lam T.T."/>
            <person name="Chang Q.C."/>
            <person name="Ding S.J."/>
            <person name="Wang X.J."/>
            <person name="Zhu J.G."/>
            <person name="Ruan X.D."/>
            <person name="Zhao L."/>
            <person name="Wei J.T."/>
            <person name="Ye R.Z."/>
            <person name="Que T.C."/>
            <person name="Du C.H."/>
            <person name="Zhou Y.H."/>
            <person name="Cheng J.X."/>
            <person name="Dai P.F."/>
            <person name="Guo W.B."/>
            <person name="Han X.H."/>
            <person name="Huang E.J."/>
            <person name="Li L.F."/>
            <person name="Wei W."/>
            <person name="Gao Y.C."/>
            <person name="Liu J.Z."/>
            <person name="Shao H.Z."/>
            <person name="Wang X."/>
            <person name="Wang C.C."/>
            <person name="Yang T.C."/>
            <person name="Huo Q.B."/>
            <person name="Li W."/>
            <person name="Chen H.Y."/>
            <person name="Chen S.E."/>
            <person name="Zhou L.G."/>
            <person name="Ni X.B."/>
            <person name="Tian J.H."/>
            <person name="Sheng Y."/>
            <person name="Liu T."/>
            <person name="Pan Y.S."/>
            <person name="Xia L.Y."/>
            <person name="Li J."/>
            <person name="Zhao F."/>
            <person name="Cao W.C."/>
        </authorList>
    </citation>
    <scope>NUCLEOTIDE SEQUENCE</scope>
    <source>
        <strain evidence="1">Rmic-2018</strain>
    </source>
</reference>
<protein>
    <submittedName>
        <fullName evidence="1">Uncharacterized protein</fullName>
    </submittedName>
</protein>
<gene>
    <name evidence="1" type="ORF">HPB51_004927</name>
</gene>
<evidence type="ECO:0000313" key="1">
    <source>
        <dbReference type="EMBL" id="KAH8033003.1"/>
    </source>
</evidence>
<accession>A0A9J6EEV7</accession>
<dbReference type="EMBL" id="JABSTU010000004">
    <property type="protein sequence ID" value="KAH8033003.1"/>
    <property type="molecule type" value="Genomic_DNA"/>
</dbReference>
<reference evidence="1" key="2">
    <citation type="submission" date="2021-09" db="EMBL/GenBank/DDBJ databases">
        <authorList>
            <person name="Jia N."/>
            <person name="Wang J."/>
            <person name="Shi W."/>
            <person name="Du L."/>
            <person name="Sun Y."/>
            <person name="Zhan W."/>
            <person name="Jiang J."/>
            <person name="Wang Q."/>
            <person name="Zhang B."/>
            <person name="Ji P."/>
            <person name="Sakyi L.B."/>
            <person name="Cui X."/>
            <person name="Yuan T."/>
            <person name="Jiang B."/>
            <person name="Yang W."/>
            <person name="Lam T.T.-Y."/>
            <person name="Chang Q."/>
            <person name="Ding S."/>
            <person name="Wang X."/>
            <person name="Zhu J."/>
            <person name="Ruan X."/>
            <person name="Zhao L."/>
            <person name="Wei J."/>
            <person name="Que T."/>
            <person name="Du C."/>
            <person name="Cheng J."/>
            <person name="Dai P."/>
            <person name="Han X."/>
            <person name="Huang E."/>
            <person name="Gao Y."/>
            <person name="Liu J."/>
            <person name="Shao H."/>
            <person name="Ye R."/>
            <person name="Li L."/>
            <person name="Wei W."/>
            <person name="Wang X."/>
            <person name="Wang C."/>
            <person name="Huo Q."/>
            <person name="Li W."/>
            <person name="Guo W."/>
            <person name="Chen H."/>
            <person name="Chen S."/>
            <person name="Zhou L."/>
            <person name="Zhou L."/>
            <person name="Ni X."/>
            <person name="Tian J."/>
            <person name="Zhou Y."/>
            <person name="Sheng Y."/>
            <person name="Liu T."/>
            <person name="Pan Y."/>
            <person name="Xia L."/>
            <person name="Li J."/>
            <person name="Zhao F."/>
            <person name="Cao W."/>
        </authorList>
    </citation>
    <scope>NUCLEOTIDE SEQUENCE</scope>
    <source>
        <strain evidence="1">Rmic-2018</strain>
        <tissue evidence="1">Larvae</tissue>
    </source>
</reference>
<proteinExistence type="predicted"/>
<evidence type="ECO:0000313" key="2">
    <source>
        <dbReference type="Proteomes" id="UP000821866"/>
    </source>
</evidence>
<dbReference type="Proteomes" id="UP000821866">
    <property type="component" value="Chromosome 2"/>
</dbReference>
<keyword evidence="2" id="KW-1185">Reference proteome</keyword>
<organism evidence="1 2">
    <name type="scientific">Rhipicephalus microplus</name>
    <name type="common">Cattle tick</name>
    <name type="synonym">Boophilus microplus</name>
    <dbReference type="NCBI Taxonomy" id="6941"/>
    <lineage>
        <taxon>Eukaryota</taxon>
        <taxon>Metazoa</taxon>
        <taxon>Ecdysozoa</taxon>
        <taxon>Arthropoda</taxon>
        <taxon>Chelicerata</taxon>
        <taxon>Arachnida</taxon>
        <taxon>Acari</taxon>
        <taxon>Parasitiformes</taxon>
        <taxon>Ixodida</taxon>
        <taxon>Ixodoidea</taxon>
        <taxon>Ixodidae</taxon>
        <taxon>Rhipicephalinae</taxon>
        <taxon>Rhipicephalus</taxon>
        <taxon>Boophilus</taxon>
    </lineage>
</organism>